<dbReference type="InParanoid" id="D8T5S3"/>
<evidence type="ECO:0000313" key="3">
    <source>
        <dbReference type="EMBL" id="EFJ08016.1"/>
    </source>
</evidence>
<dbReference type="PANTHER" id="PTHR33470">
    <property type="entry name" value="OS01G0164075 PROTEIN"/>
    <property type="match status" value="1"/>
</dbReference>
<feature type="chain" id="PRO_5003123306" evidence="2">
    <location>
        <begin position="22"/>
        <end position="434"/>
    </location>
</feature>
<feature type="signal peptide" evidence="2">
    <location>
        <begin position="1"/>
        <end position="21"/>
    </location>
</feature>
<dbReference type="KEGG" id="smo:SELMODRAFT_429315"/>
<dbReference type="HOGENOM" id="CLU_632240_0_0_1"/>
<keyword evidence="4" id="KW-1185">Reference proteome</keyword>
<evidence type="ECO:0000313" key="4">
    <source>
        <dbReference type="Proteomes" id="UP000001514"/>
    </source>
</evidence>
<gene>
    <name evidence="3" type="ORF">SELMODRAFT_429315</name>
</gene>
<organism evidence="4">
    <name type="scientific">Selaginella moellendorffii</name>
    <name type="common">Spikemoss</name>
    <dbReference type="NCBI Taxonomy" id="88036"/>
    <lineage>
        <taxon>Eukaryota</taxon>
        <taxon>Viridiplantae</taxon>
        <taxon>Streptophyta</taxon>
        <taxon>Embryophyta</taxon>
        <taxon>Tracheophyta</taxon>
        <taxon>Lycopodiopsida</taxon>
        <taxon>Selaginellales</taxon>
        <taxon>Selaginellaceae</taxon>
        <taxon>Selaginella</taxon>
    </lineage>
</organism>
<name>D8T5S3_SELML</name>
<dbReference type="AlphaFoldDB" id="D8T5S3"/>
<protein>
    <submittedName>
        <fullName evidence="3">Uncharacterized protein</fullName>
    </submittedName>
</protein>
<dbReference type="Pfam" id="PF01190">
    <property type="entry name" value="Pollen_Ole_e_1"/>
    <property type="match status" value="1"/>
</dbReference>
<dbReference type="Proteomes" id="UP000001514">
    <property type="component" value="Unassembled WGS sequence"/>
</dbReference>
<evidence type="ECO:0000256" key="2">
    <source>
        <dbReference type="SAM" id="SignalP"/>
    </source>
</evidence>
<dbReference type="GO" id="GO:0071944">
    <property type="term" value="C:cell periphery"/>
    <property type="evidence" value="ECO:0000318"/>
    <property type="project" value="GO_Central"/>
</dbReference>
<sequence>MASNKSLILLLALSLAVCALAVDSYDVPHKVVDEVKKVPEVPSKAPEEPKYGHDYGYPQHYEVDTTVIQGYVYCQGCYGQWTKHIVGGEVAVECKNEKGAVVKGSDSTDNDGFYQVKLPYVAKTKTCTAKLVKSSDYSCDIITNVGKGKEGAGVAYLKTFKNEVFYKVAPFAFSQNFGVPWQERPQMSLLKAVMDTSRGSRASQDQCALLEDSMAVQIYQKCKGRFDRGEVVNVAVMFECFYVGRRRRDIACYSWLFGCECSTCLSINLTKTRTMILGCANCKNRRLVIFTMKTKCLLVSSTFGYMVQIQSATNAYYALQSDLKQAGIFRWDTCRQCSHQSHHHIDIWRYPLVESGILPIEVYVWRNTKQYLPNLEYKNIAYVPAQWLQRAFQWWLQGADHDQRFHYYISTINRDRKTGVGRLMGRKHHKILAR</sequence>
<evidence type="ECO:0000256" key="1">
    <source>
        <dbReference type="ARBA" id="ARBA00022729"/>
    </source>
</evidence>
<dbReference type="Gramene" id="EFJ08016">
    <property type="protein sequence ID" value="EFJ08016"/>
    <property type="gene ID" value="SELMODRAFT_429315"/>
</dbReference>
<accession>D8T5S3</accession>
<reference evidence="3 4" key="1">
    <citation type="journal article" date="2011" name="Science">
        <title>The Selaginella genome identifies genetic changes associated with the evolution of vascular plants.</title>
        <authorList>
            <person name="Banks J.A."/>
            <person name="Nishiyama T."/>
            <person name="Hasebe M."/>
            <person name="Bowman J.L."/>
            <person name="Gribskov M."/>
            <person name="dePamphilis C."/>
            <person name="Albert V.A."/>
            <person name="Aono N."/>
            <person name="Aoyama T."/>
            <person name="Ambrose B.A."/>
            <person name="Ashton N.W."/>
            <person name="Axtell M.J."/>
            <person name="Barker E."/>
            <person name="Barker M.S."/>
            <person name="Bennetzen J.L."/>
            <person name="Bonawitz N.D."/>
            <person name="Chapple C."/>
            <person name="Cheng C."/>
            <person name="Correa L.G."/>
            <person name="Dacre M."/>
            <person name="DeBarry J."/>
            <person name="Dreyer I."/>
            <person name="Elias M."/>
            <person name="Engstrom E.M."/>
            <person name="Estelle M."/>
            <person name="Feng L."/>
            <person name="Finet C."/>
            <person name="Floyd S.K."/>
            <person name="Frommer W.B."/>
            <person name="Fujita T."/>
            <person name="Gramzow L."/>
            <person name="Gutensohn M."/>
            <person name="Harholt J."/>
            <person name="Hattori M."/>
            <person name="Heyl A."/>
            <person name="Hirai T."/>
            <person name="Hiwatashi Y."/>
            <person name="Ishikawa M."/>
            <person name="Iwata M."/>
            <person name="Karol K.G."/>
            <person name="Koehler B."/>
            <person name="Kolukisaoglu U."/>
            <person name="Kubo M."/>
            <person name="Kurata T."/>
            <person name="Lalonde S."/>
            <person name="Li K."/>
            <person name="Li Y."/>
            <person name="Litt A."/>
            <person name="Lyons E."/>
            <person name="Manning G."/>
            <person name="Maruyama T."/>
            <person name="Michael T.P."/>
            <person name="Mikami K."/>
            <person name="Miyazaki S."/>
            <person name="Morinaga S."/>
            <person name="Murata T."/>
            <person name="Mueller-Roeber B."/>
            <person name="Nelson D.R."/>
            <person name="Obara M."/>
            <person name="Oguri Y."/>
            <person name="Olmstead R.G."/>
            <person name="Onodera N."/>
            <person name="Petersen B.L."/>
            <person name="Pils B."/>
            <person name="Prigge M."/>
            <person name="Rensing S.A."/>
            <person name="Riano-Pachon D.M."/>
            <person name="Roberts A.W."/>
            <person name="Sato Y."/>
            <person name="Scheller H.V."/>
            <person name="Schulz B."/>
            <person name="Schulz C."/>
            <person name="Shakirov E.V."/>
            <person name="Shibagaki N."/>
            <person name="Shinohara N."/>
            <person name="Shippen D.E."/>
            <person name="Soerensen I."/>
            <person name="Sotooka R."/>
            <person name="Sugimoto N."/>
            <person name="Sugita M."/>
            <person name="Sumikawa N."/>
            <person name="Tanurdzic M."/>
            <person name="Theissen G."/>
            <person name="Ulvskov P."/>
            <person name="Wakazuki S."/>
            <person name="Weng J.K."/>
            <person name="Willats W.W."/>
            <person name="Wipf D."/>
            <person name="Wolf P.G."/>
            <person name="Yang L."/>
            <person name="Zimmer A.D."/>
            <person name="Zhu Q."/>
            <person name="Mitros T."/>
            <person name="Hellsten U."/>
            <person name="Loque D."/>
            <person name="Otillar R."/>
            <person name="Salamov A."/>
            <person name="Schmutz J."/>
            <person name="Shapiro H."/>
            <person name="Lindquist E."/>
            <person name="Lucas S."/>
            <person name="Rokhsar D."/>
            <person name="Grigoriev I.V."/>
        </authorList>
    </citation>
    <scope>NUCLEOTIDE SEQUENCE [LARGE SCALE GENOMIC DNA]</scope>
</reference>
<keyword evidence="1 2" id="KW-0732">Signal</keyword>
<proteinExistence type="predicted"/>
<dbReference type="EMBL" id="GL377678">
    <property type="protein sequence ID" value="EFJ08016.1"/>
    <property type="molecule type" value="Genomic_DNA"/>
</dbReference>
<dbReference type="PANTHER" id="PTHR33470:SF29">
    <property type="entry name" value="POLLEN OLE E 1 ALLERGEN AND EXTENSIN FAMILY PROTEIN"/>
    <property type="match status" value="1"/>
</dbReference>